<dbReference type="GO" id="GO:0005524">
    <property type="term" value="F:ATP binding"/>
    <property type="evidence" value="ECO:0007669"/>
    <property type="project" value="UniProtKB-KW"/>
</dbReference>
<dbReference type="InterPro" id="IPR000719">
    <property type="entry name" value="Prot_kinase_dom"/>
</dbReference>
<proteinExistence type="predicted"/>
<gene>
    <name evidence="8" type="ORF">HD593_000069</name>
</gene>
<feature type="domain" description="Protein kinase" evidence="7">
    <location>
        <begin position="14"/>
        <end position="267"/>
    </location>
</feature>
<dbReference type="InterPro" id="IPR011009">
    <property type="entry name" value="Kinase-like_dom_sf"/>
</dbReference>
<sequence>MSRLEPGDVLARRYLLLDPLARGGMSVIWRAFDQSLHRMIAVKVLTASLHTDPGERVSVRSEARAAARFIHPDSIEIYDYGETVTTSGGVAAYVVMPLLDGTPLAERIEKGPLPWPEAAAIALRLARVLMAGHARGLVHRDVTAENVLLTAGGPKLLDFGIAAWAGDPDDDRGTPPYVAPERLLGAPTHPAVDVYALGVLLHTMLTGRTPYPGTTWEEIEAAHRTEPPPRVAGVPYALASLCQRCLAHEPEDRPTAAQIVSGLTSTLGTATLGRHVRRGLTVTGSAALALSALLWFQQPPAPEPPPKQAQPAPSPTARLIESTPSAVITVEQAAAGFTTVLRARTPCGATDDDVVLDLTQVLQNALTPQHGPSARASGTRSLRQKLSDRLREGRLTPACLSELEARLDDLDTALRHD</sequence>
<dbReference type="GO" id="GO:0004674">
    <property type="term" value="F:protein serine/threonine kinase activity"/>
    <property type="evidence" value="ECO:0007669"/>
    <property type="project" value="UniProtKB-KW"/>
</dbReference>
<accession>A0A7X0NKT1</accession>
<keyword evidence="4" id="KW-0547">Nucleotide-binding</keyword>
<comment type="caution">
    <text evidence="8">The sequence shown here is derived from an EMBL/GenBank/DDBJ whole genome shotgun (WGS) entry which is preliminary data.</text>
</comment>
<evidence type="ECO:0000313" key="8">
    <source>
        <dbReference type="EMBL" id="MBB6545274.1"/>
    </source>
</evidence>
<dbReference type="InterPro" id="IPR008266">
    <property type="entry name" value="Tyr_kinase_AS"/>
</dbReference>
<evidence type="ECO:0000256" key="5">
    <source>
        <dbReference type="ARBA" id="ARBA00022777"/>
    </source>
</evidence>
<keyword evidence="2 8" id="KW-0723">Serine/threonine-protein kinase</keyword>
<dbReference type="AlphaFoldDB" id="A0A7X0NKT1"/>
<dbReference type="CDD" id="cd14014">
    <property type="entry name" value="STKc_PknB_like"/>
    <property type="match status" value="1"/>
</dbReference>
<dbReference type="RefSeq" id="WP_185100138.1">
    <property type="nucleotide sequence ID" value="NZ_BAAAXY010000086.1"/>
</dbReference>
<reference evidence="8 9" key="1">
    <citation type="submission" date="2020-08" db="EMBL/GenBank/DDBJ databases">
        <title>Sequencing the genomes of 1000 actinobacteria strains.</title>
        <authorList>
            <person name="Klenk H.-P."/>
        </authorList>
    </citation>
    <scope>NUCLEOTIDE SEQUENCE [LARGE SCALE GENOMIC DNA]</scope>
    <source>
        <strain evidence="8 9">DSM 43768</strain>
    </source>
</reference>
<evidence type="ECO:0000256" key="2">
    <source>
        <dbReference type="ARBA" id="ARBA00022527"/>
    </source>
</evidence>
<evidence type="ECO:0000259" key="7">
    <source>
        <dbReference type="PROSITE" id="PS50011"/>
    </source>
</evidence>
<evidence type="ECO:0000256" key="4">
    <source>
        <dbReference type="ARBA" id="ARBA00022741"/>
    </source>
</evidence>
<dbReference type="PANTHER" id="PTHR43289:SF6">
    <property type="entry name" value="SERINE_THREONINE-PROTEIN KINASE NEKL-3"/>
    <property type="match status" value="1"/>
</dbReference>
<evidence type="ECO:0000313" key="9">
    <source>
        <dbReference type="Proteomes" id="UP000565579"/>
    </source>
</evidence>
<organism evidence="8 9">
    <name type="scientific">Nonomuraea rubra</name>
    <dbReference type="NCBI Taxonomy" id="46180"/>
    <lineage>
        <taxon>Bacteria</taxon>
        <taxon>Bacillati</taxon>
        <taxon>Actinomycetota</taxon>
        <taxon>Actinomycetes</taxon>
        <taxon>Streptosporangiales</taxon>
        <taxon>Streptosporangiaceae</taxon>
        <taxon>Nonomuraea</taxon>
    </lineage>
</organism>
<dbReference type="Gene3D" id="1.10.510.10">
    <property type="entry name" value="Transferase(Phosphotransferase) domain 1"/>
    <property type="match status" value="1"/>
</dbReference>
<evidence type="ECO:0000256" key="3">
    <source>
        <dbReference type="ARBA" id="ARBA00022679"/>
    </source>
</evidence>
<dbReference type="Pfam" id="PF00069">
    <property type="entry name" value="Pkinase"/>
    <property type="match status" value="1"/>
</dbReference>
<keyword evidence="5 8" id="KW-0418">Kinase</keyword>
<dbReference type="Gene3D" id="3.30.200.20">
    <property type="entry name" value="Phosphorylase Kinase, domain 1"/>
    <property type="match status" value="1"/>
</dbReference>
<keyword evidence="3" id="KW-0808">Transferase</keyword>
<dbReference type="PANTHER" id="PTHR43289">
    <property type="entry name" value="MITOGEN-ACTIVATED PROTEIN KINASE KINASE KINASE 20-RELATED"/>
    <property type="match status" value="1"/>
</dbReference>
<dbReference type="PROSITE" id="PS50011">
    <property type="entry name" value="PROTEIN_KINASE_DOM"/>
    <property type="match status" value="1"/>
</dbReference>
<protein>
    <recommendedName>
        <fullName evidence="1">non-specific serine/threonine protein kinase</fullName>
        <ecNumber evidence="1">2.7.11.1</ecNumber>
    </recommendedName>
</protein>
<dbReference type="SUPFAM" id="SSF56112">
    <property type="entry name" value="Protein kinase-like (PK-like)"/>
    <property type="match status" value="1"/>
</dbReference>
<name>A0A7X0NKT1_9ACTN</name>
<dbReference type="Proteomes" id="UP000565579">
    <property type="component" value="Unassembled WGS sequence"/>
</dbReference>
<keyword evidence="6" id="KW-0067">ATP-binding</keyword>
<dbReference type="EMBL" id="JACHMI010000001">
    <property type="protein sequence ID" value="MBB6545274.1"/>
    <property type="molecule type" value="Genomic_DNA"/>
</dbReference>
<dbReference type="PROSITE" id="PS00109">
    <property type="entry name" value="PROTEIN_KINASE_TYR"/>
    <property type="match status" value="1"/>
</dbReference>
<keyword evidence="9" id="KW-1185">Reference proteome</keyword>
<evidence type="ECO:0000256" key="1">
    <source>
        <dbReference type="ARBA" id="ARBA00012513"/>
    </source>
</evidence>
<evidence type="ECO:0000256" key="6">
    <source>
        <dbReference type="ARBA" id="ARBA00022840"/>
    </source>
</evidence>
<dbReference type="EC" id="2.7.11.1" evidence="1"/>